<organism evidence="1 2">
    <name type="scientific">Apatococcus lobatus</name>
    <dbReference type="NCBI Taxonomy" id="904363"/>
    <lineage>
        <taxon>Eukaryota</taxon>
        <taxon>Viridiplantae</taxon>
        <taxon>Chlorophyta</taxon>
        <taxon>core chlorophytes</taxon>
        <taxon>Trebouxiophyceae</taxon>
        <taxon>Chlorellales</taxon>
        <taxon>Chlorellaceae</taxon>
        <taxon>Apatococcus</taxon>
    </lineage>
</organism>
<keyword evidence="2" id="KW-1185">Reference proteome</keyword>
<dbReference type="EMBL" id="JALJOS010000011">
    <property type="protein sequence ID" value="KAK9832991.1"/>
    <property type="molecule type" value="Genomic_DNA"/>
</dbReference>
<proteinExistence type="predicted"/>
<accession>A0AAW1RI72</accession>
<reference evidence="1 2" key="1">
    <citation type="journal article" date="2024" name="Nat. Commun.">
        <title>Phylogenomics reveals the evolutionary origins of lichenization in chlorophyte algae.</title>
        <authorList>
            <person name="Puginier C."/>
            <person name="Libourel C."/>
            <person name="Otte J."/>
            <person name="Skaloud P."/>
            <person name="Haon M."/>
            <person name="Grisel S."/>
            <person name="Petersen M."/>
            <person name="Berrin J.G."/>
            <person name="Delaux P.M."/>
            <person name="Dal Grande F."/>
            <person name="Keller J."/>
        </authorList>
    </citation>
    <scope>NUCLEOTIDE SEQUENCE [LARGE SCALE GENOMIC DNA]</scope>
    <source>
        <strain evidence="1 2">SAG 2145</strain>
    </source>
</reference>
<dbReference type="AlphaFoldDB" id="A0AAW1RI72"/>
<name>A0AAW1RI72_9CHLO</name>
<dbReference type="Proteomes" id="UP001438707">
    <property type="component" value="Unassembled WGS sequence"/>
</dbReference>
<evidence type="ECO:0000313" key="2">
    <source>
        <dbReference type="Proteomes" id="UP001438707"/>
    </source>
</evidence>
<comment type="caution">
    <text evidence="1">The sequence shown here is derived from an EMBL/GenBank/DDBJ whole genome shotgun (WGS) entry which is preliminary data.</text>
</comment>
<gene>
    <name evidence="1" type="ORF">WJX74_003793</name>
</gene>
<protein>
    <submittedName>
        <fullName evidence="1">Uncharacterized protein</fullName>
    </submittedName>
</protein>
<sequence length="90" mass="9872">MTGPRWVRGVQHYQSGHAAPSWRSTSAAARLLPSGQMGLDPECSSAARVSRRLPWESVRASFCASGQSRAVSESRLLQPDFPHLCTRTSF</sequence>
<evidence type="ECO:0000313" key="1">
    <source>
        <dbReference type="EMBL" id="KAK9832991.1"/>
    </source>
</evidence>